<evidence type="ECO:0000256" key="1">
    <source>
        <dbReference type="SAM" id="MobiDB-lite"/>
    </source>
</evidence>
<name>A0ABR3JL21_9AGAR</name>
<dbReference type="SUPFAM" id="SSF51556">
    <property type="entry name" value="Metallo-dependent hydrolases"/>
    <property type="match status" value="1"/>
</dbReference>
<dbReference type="InterPro" id="IPR032466">
    <property type="entry name" value="Metal_Hydrolase"/>
</dbReference>
<accession>A0ABR3JL21</accession>
<sequence length="350" mass="37797">MDGSSTLPPIPSSPGVGMRRKGPKTLPRLPLSAFSPPNSGTSERFPLPASPSTLHPSAIIDANVVVSGDDLSLSDWRKELTQVTQSQVNGAVVSLEGSDSKEALVSRLSGDKAANTVSSVIVPLNLDAPAPETAPAFWSSSSIPVSLTTVYTRPSPVAGETLKWALQQGRPVDIDVQVSLTNDTFEAFEDLLTRATDIDSVPPIIIKNLLPPPDELDLPIVKLMNHPSYLAYQAQTAALSLYPTLHIKFLPPTWNAPTPKSPPPGVTSTEQDVKQNKEWKRRIKMYLSPVLEAFGFERIIFGSSPSSSSTSASRVPDWYELARESFAELGVEQEAIDAVFGKNAQKVYKL</sequence>
<comment type="caution">
    <text evidence="2">The sequence shown here is derived from an EMBL/GenBank/DDBJ whole genome shotgun (WGS) entry which is preliminary data.</text>
</comment>
<reference evidence="3" key="1">
    <citation type="submission" date="2024-06" db="EMBL/GenBank/DDBJ databases">
        <title>Multi-omics analyses provide insights into the biosynthesis of the anticancer antibiotic pleurotin in Hohenbuehelia grisea.</title>
        <authorList>
            <person name="Weaver J.A."/>
            <person name="Alberti F."/>
        </authorList>
    </citation>
    <scope>NUCLEOTIDE SEQUENCE [LARGE SCALE GENOMIC DNA]</scope>
    <source>
        <strain evidence="3">T-177</strain>
    </source>
</reference>
<dbReference type="Gene3D" id="3.20.20.140">
    <property type="entry name" value="Metal-dependent hydrolases"/>
    <property type="match status" value="1"/>
</dbReference>
<proteinExistence type="predicted"/>
<dbReference type="Proteomes" id="UP001556367">
    <property type="component" value="Unassembled WGS sequence"/>
</dbReference>
<feature type="region of interest" description="Disordered" evidence="1">
    <location>
        <begin position="1"/>
        <end position="49"/>
    </location>
</feature>
<gene>
    <name evidence="2" type="ORF">HGRIS_002638</name>
</gene>
<evidence type="ECO:0000313" key="2">
    <source>
        <dbReference type="EMBL" id="KAL0956494.1"/>
    </source>
</evidence>
<evidence type="ECO:0008006" key="4">
    <source>
        <dbReference type="Google" id="ProtNLM"/>
    </source>
</evidence>
<organism evidence="2 3">
    <name type="scientific">Hohenbuehelia grisea</name>
    <dbReference type="NCBI Taxonomy" id="104357"/>
    <lineage>
        <taxon>Eukaryota</taxon>
        <taxon>Fungi</taxon>
        <taxon>Dikarya</taxon>
        <taxon>Basidiomycota</taxon>
        <taxon>Agaricomycotina</taxon>
        <taxon>Agaricomycetes</taxon>
        <taxon>Agaricomycetidae</taxon>
        <taxon>Agaricales</taxon>
        <taxon>Pleurotineae</taxon>
        <taxon>Pleurotaceae</taxon>
        <taxon>Hohenbuehelia</taxon>
    </lineage>
</organism>
<protein>
    <recommendedName>
        <fullName evidence="4">Amidohydrolase-related domain-containing protein</fullName>
    </recommendedName>
</protein>
<dbReference type="PANTHER" id="PTHR43569">
    <property type="entry name" value="AMIDOHYDROLASE"/>
    <property type="match status" value="1"/>
</dbReference>
<dbReference type="EMBL" id="JASNQZ010000006">
    <property type="protein sequence ID" value="KAL0956494.1"/>
    <property type="molecule type" value="Genomic_DNA"/>
</dbReference>
<dbReference type="PANTHER" id="PTHR43569:SF2">
    <property type="entry name" value="AMIDOHYDROLASE-RELATED DOMAIN-CONTAINING PROTEIN"/>
    <property type="match status" value="1"/>
</dbReference>
<evidence type="ECO:0000313" key="3">
    <source>
        <dbReference type="Proteomes" id="UP001556367"/>
    </source>
</evidence>
<dbReference type="InterPro" id="IPR052350">
    <property type="entry name" value="Metallo-dep_Lactonases"/>
</dbReference>
<keyword evidence="3" id="KW-1185">Reference proteome</keyword>